<dbReference type="EC" id="6.2.1.3" evidence="4"/>
<dbReference type="PANTHER" id="PTHR43272">
    <property type="entry name" value="LONG-CHAIN-FATTY-ACID--COA LIGASE"/>
    <property type="match status" value="1"/>
</dbReference>
<name>A0A7Z0CGW8_9MICO</name>
<dbReference type="PROSITE" id="PS00455">
    <property type="entry name" value="AMP_BINDING"/>
    <property type="match status" value="1"/>
</dbReference>
<dbReference type="RefSeq" id="WP_062075859.1">
    <property type="nucleotide sequence ID" value="NZ_BBRC01000014.1"/>
</dbReference>
<organism evidence="4 5">
    <name type="scientific">Demequina lutea</name>
    <dbReference type="NCBI Taxonomy" id="431489"/>
    <lineage>
        <taxon>Bacteria</taxon>
        <taxon>Bacillati</taxon>
        <taxon>Actinomycetota</taxon>
        <taxon>Actinomycetes</taxon>
        <taxon>Micrococcales</taxon>
        <taxon>Demequinaceae</taxon>
        <taxon>Demequina</taxon>
    </lineage>
</organism>
<dbReference type="AlphaFoldDB" id="A0A7Z0CGW8"/>
<dbReference type="GO" id="GO:0016020">
    <property type="term" value="C:membrane"/>
    <property type="evidence" value="ECO:0007669"/>
    <property type="project" value="TreeGrafter"/>
</dbReference>
<dbReference type="PANTHER" id="PTHR43272:SF33">
    <property type="entry name" value="AMP-BINDING DOMAIN-CONTAINING PROTEIN-RELATED"/>
    <property type="match status" value="1"/>
</dbReference>
<dbReference type="Pfam" id="PF00501">
    <property type="entry name" value="AMP-binding"/>
    <property type="match status" value="1"/>
</dbReference>
<keyword evidence="1" id="KW-0547">Nucleotide-binding</keyword>
<sequence length="603" mass="64788">MTRIVLSSPGLAVIPKGMHVAAMLAERVAADPLRAFAEVKDEHGSWSMVTLIEFNTSVRAVAKGLMASGVQRGDRVGIVGETRIEWSVMDFAILAAGAVTVPIYPSSSQSQFAWIIADAGIHLVAAERAETRETLAALEAAPALVGLDKAAMDELALLGQIISDAELDARTKDVTVEDLATIIYTSGTTGRPKGAMLTHGNLVEHSKNVELDPDFGGFVRGETRVLLFLPLAHVFARFVMLVALGSGAVIGYAPSHKTLAADLKSFRPTWMPLVPRVLETIYNRADTSMTGVRKTLFRWSAKVSREKSRARDEGTHRATLGLRFAIADKLVLGKIRELLGGQMAYFLSGGAKLTPEVGHFFRGLGVEVLQGYGLTETTAAHSGSPDKTGIMGTVGKPIAGGMLTLADDGEILTKGANTFAGYWNAPEATAEVMRDGWFATGDLGEIRDGALSIVGRKKELLVLSSGKNVQPAMLEDAMRSHPAIQDTVVVGEGRHFVSALVALDEALLAAWLTAHKLPEMGVEEASMNERVRELVGRAIAAANEHVSRAEAIKEYRILPRGFSEAREEMTASLKIRRDVVITHFADVVEEIYSRAMPTATESV</sequence>
<dbReference type="CDD" id="cd05907">
    <property type="entry name" value="VL_LC_FACS_like"/>
    <property type="match status" value="1"/>
</dbReference>
<dbReference type="InterPro" id="IPR020845">
    <property type="entry name" value="AMP-binding_CS"/>
</dbReference>
<keyword evidence="4" id="KW-0436">Ligase</keyword>
<dbReference type="EMBL" id="JACBZO010000001">
    <property type="protein sequence ID" value="NYI40876.1"/>
    <property type="molecule type" value="Genomic_DNA"/>
</dbReference>
<comment type="caution">
    <text evidence="4">The sequence shown here is derived from an EMBL/GenBank/DDBJ whole genome shotgun (WGS) entry which is preliminary data.</text>
</comment>
<keyword evidence="5" id="KW-1185">Reference proteome</keyword>
<dbReference type="GO" id="GO:0004467">
    <property type="term" value="F:long-chain fatty acid-CoA ligase activity"/>
    <property type="evidence" value="ECO:0007669"/>
    <property type="project" value="UniProtKB-EC"/>
</dbReference>
<proteinExistence type="predicted"/>
<gene>
    <name evidence="4" type="ORF">BKA03_000995</name>
</gene>
<dbReference type="OrthoDB" id="9803968at2"/>
<dbReference type="GO" id="GO:0005524">
    <property type="term" value="F:ATP binding"/>
    <property type="evidence" value="ECO:0007669"/>
    <property type="project" value="UniProtKB-KW"/>
</dbReference>
<evidence type="ECO:0000313" key="4">
    <source>
        <dbReference type="EMBL" id="NYI40876.1"/>
    </source>
</evidence>
<dbReference type="InterPro" id="IPR020459">
    <property type="entry name" value="AMP-binding"/>
</dbReference>
<accession>A0A7Z0CGW8</accession>
<protein>
    <submittedName>
        <fullName evidence="4">Long-chain acyl-CoA synthetase</fullName>
        <ecNumber evidence="4">6.2.1.3</ecNumber>
    </submittedName>
</protein>
<dbReference type="PRINTS" id="PR00154">
    <property type="entry name" value="AMPBINDING"/>
</dbReference>
<feature type="domain" description="AMP-dependent synthetase/ligase" evidence="3">
    <location>
        <begin position="40"/>
        <end position="423"/>
    </location>
</feature>
<dbReference type="SUPFAM" id="SSF56801">
    <property type="entry name" value="Acetyl-CoA synthetase-like"/>
    <property type="match status" value="1"/>
</dbReference>
<evidence type="ECO:0000259" key="3">
    <source>
        <dbReference type="Pfam" id="PF00501"/>
    </source>
</evidence>
<reference evidence="4 5" key="1">
    <citation type="submission" date="2020-07" db="EMBL/GenBank/DDBJ databases">
        <title>Sequencing the genomes of 1000 actinobacteria strains.</title>
        <authorList>
            <person name="Klenk H.-P."/>
        </authorList>
    </citation>
    <scope>NUCLEOTIDE SEQUENCE [LARGE SCALE GENOMIC DNA]</scope>
    <source>
        <strain evidence="4 5">DSM 19970</strain>
    </source>
</reference>
<dbReference type="Pfam" id="PF23562">
    <property type="entry name" value="AMP-binding_C_3"/>
    <property type="match status" value="1"/>
</dbReference>
<evidence type="ECO:0000313" key="5">
    <source>
        <dbReference type="Proteomes" id="UP000547973"/>
    </source>
</evidence>
<dbReference type="Proteomes" id="UP000547973">
    <property type="component" value="Unassembled WGS sequence"/>
</dbReference>
<dbReference type="Gene3D" id="3.40.50.12780">
    <property type="entry name" value="N-terminal domain of ligase-like"/>
    <property type="match status" value="1"/>
</dbReference>
<evidence type="ECO:0000256" key="1">
    <source>
        <dbReference type="ARBA" id="ARBA00022741"/>
    </source>
</evidence>
<dbReference type="InterPro" id="IPR000873">
    <property type="entry name" value="AMP-dep_synth/lig_dom"/>
</dbReference>
<dbReference type="InterPro" id="IPR042099">
    <property type="entry name" value="ANL_N_sf"/>
</dbReference>
<keyword evidence="2" id="KW-0067">ATP-binding</keyword>
<evidence type="ECO:0000256" key="2">
    <source>
        <dbReference type="ARBA" id="ARBA00022840"/>
    </source>
</evidence>